<evidence type="ECO:0000313" key="4">
    <source>
        <dbReference type="Proteomes" id="UP000306420"/>
    </source>
</evidence>
<comment type="function">
    <text evidence="2">Functions as a ribosomal silencing factor. Interacts with ribosomal protein uL14 (rplN), blocking formation of intersubunit bridge B8. Prevents association of the 30S and 50S ribosomal subunits and the formation of functional ribosomes, thus repressing translation.</text>
</comment>
<dbReference type="EMBL" id="VBSP01000026">
    <property type="protein sequence ID" value="TLQ40629.1"/>
    <property type="molecule type" value="Genomic_DNA"/>
</dbReference>
<dbReference type="InterPro" id="IPR043519">
    <property type="entry name" value="NT_sf"/>
</dbReference>
<protein>
    <recommendedName>
        <fullName evidence="2">Ribosomal silencing factor RsfS</fullName>
    </recommendedName>
</protein>
<sequence>MIINTKEKLEVIVRAADDRLAHNIMVLDVAQLTPLAEYFVVMDAKNDRQLSAIVNEITSVIDENNFELKNVEGKNGGKWVLIDMNDIIIHVFHYSERANYNLEKIWQDAPLVDVSDWISEQ</sequence>
<comment type="subunit">
    <text evidence="2">Interacts with ribosomal protein uL14 (rplN).</text>
</comment>
<dbReference type="GO" id="GO:0090071">
    <property type="term" value="P:negative regulation of ribosome biogenesis"/>
    <property type="evidence" value="ECO:0007669"/>
    <property type="project" value="UniProtKB-UniRule"/>
</dbReference>
<evidence type="ECO:0000256" key="1">
    <source>
        <dbReference type="ARBA" id="ARBA00010574"/>
    </source>
</evidence>
<gene>
    <name evidence="2 3" type="primary">rsfS</name>
    <name evidence="3" type="ORF">FEZ33_07830</name>
</gene>
<dbReference type="PANTHER" id="PTHR21043">
    <property type="entry name" value="IOJAP SUPERFAMILY ORTHOLOG"/>
    <property type="match status" value="1"/>
</dbReference>
<comment type="caution">
    <text evidence="3">The sequence shown here is derived from an EMBL/GenBank/DDBJ whole genome shotgun (WGS) entry which is preliminary data.</text>
</comment>
<comment type="similarity">
    <text evidence="1 2">Belongs to the Iojap/RsfS family.</text>
</comment>
<dbReference type="PANTHER" id="PTHR21043:SF0">
    <property type="entry name" value="MITOCHONDRIAL ASSEMBLY OF RIBOSOMAL LARGE SUBUNIT PROTEIN 1"/>
    <property type="match status" value="1"/>
</dbReference>
<evidence type="ECO:0000313" key="3">
    <source>
        <dbReference type="EMBL" id="TLQ40629.1"/>
    </source>
</evidence>
<keyword evidence="2" id="KW-0678">Repressor</keyword>
<evidence type="ECO:0000256" key="2">
    <source>
        <dbReference type="HAMAP-Rule" id="MF_01477"/>
    </source>
</evidence>
<keyword evidence="2" id="KW-0963">Cytoplasm</keyword>
<accession>A0A5R9DUA5</accession>
<dbReference type="OrthoDB" id="9793681at2"/>
<dbReference type="NCBIfam" id="TIGR00090">
    <property type="entry name" value="rsfS_iojap_ybeB"/>
    <property type="match status" value="1"/>
</dbReference>
<keyword evidence="2" id="KW-0810">Translation regulation</keyword>
<reference evidence="3 4" key="1">
    <citation type="submission" date="2019-05" db="EMBL/GenBank/DDBJ databases">
        <title>The metagenome of a microbial culture collection derived from dairy environment covers the genomic content of the human microbiome.</title>
        <authorList>
            <person name="Roder T."/>
            <person name="Wuthrich D."/>
            <person name="Sattari Z."/>
            <person name="Von Ah U."/>
            <person name="Bar C."/>
            <person name="Ronchi F."/>
            <person name="Macpherson A.J."/>
            <person name="Ganal-Vonarburg S.C."/>
            <person name="Bruggmann R."/>
            <person name="Vergeres G."/>
        </authorList>
    </citation>
    <scope>NUCLEOTIDE SEQUENCE [LARGE SCALE GENOMIC DNA]</scope>
    <source>
        <strain evidence="3 4">FAM 24227</strain>
    </source>
</reference>
<dbReference type="AlphaFoldDB" id="A0A5R9DUA5"/>
<dbReference type="Proteomes" id="UP000306420">
    <property type="component" value="Unassembled WGS sequence"/>
</dbReference>
<organism evidence="3 4">
    <name type="scientific">Ruoffia tabacinasalis</name>
    <dbReference type="NCBI Taxonomy" id="87458"/>
    <lineage>
        <taxon>Bacteria</taxon>
        <taxon>Bacillati</taxon>
        <taxon>Bacillota</taxon>
        <taxon>Bacilli</taxon>
        <taxon>Lactobacillales</taxon>
        <taxon>Aerococcaceae</taxon>
        <taxon>Ruoffia</taxon>
    </lineage>
</organism>
<dbReference type="InterPro" id="IPR004394">
    <property type="entry name" value="Iojap/RsfS/C7orf30"/>
</dbReference>
<comment type="subcellular location">
    <subcellularLocation>
        <location evidence="2">Cytoplasm</location>
    </subcellularLocation>
</comment>
<dbReference type="SUPFAM" id="SSF81301">
    <property type="entry name" value="Nucleotidyltransferase"/>
    <property type="match status" value="1"/>
</dbReference>
<name>A0A5R9DUA5_9LACT</name>
<dbReference type="GO" id="GO:0017148">
    <property type="term" value="P:negative regulation of translation"/>
    <property type="evidence" value="ECO:0007669"/>
    <property type="project" value="UniProtKB-UniRule"/>
</dbReference>
<dbReference type="Gene3D" id="3.30.460.10">
    <property type="entry name" value="Beta Polymerase, domain 2"/>
    <property type="match status" value="1"/>
</dbReference>
<dbReference type="Pfam" id="PF02410">
    <property type="entry name" value="RsfS"/>
    <property type="match status" value="1"/>
</dbReference>
<dbReference type="GO" id="GO:0043023">
    <property type="term" value="F:ribosomal large subunit binding"/>
    <property type="evidence" value="ECO:0007669"/>
    <property type="project" value="TreeGrafter"/>
</dbReference>
<dbReference type="HAMAP" id="MF_01477">
    <property type="entry name" value="Iojap_RsfS"/>
    <property type="match status" value="1"/>
</dbReference>
<dbReference type="GO" id="GO:0005737">
    <property type="term" value="C:cytoplasm"/>
    <property type="evidence" value="ECO:0007669"/>
    <property type="project" value="UniProtKB-SubCell"/>
</dbReference>
<dbReference type="GO" id="GO:0042256">
    <property type="term" value="P:cytosolic ribosome assembly"/>
    <property type="evidence" value="ECO:0007669"/>
    <property type="project" value="UniProtKB-UniRule"/>
</dbReference>
<proteinExistence type="inferred from homology"/>